<dbReference type="CDD" id="cd00515">
    <property type="entry name" value="HAM1"/>
    <property type="match status" value="1"/>
</dbReference>
<keyword evidence="5" id="KW-0547">Nucleotide-binding</keyword>
<protein>
    <recommendedName>
        <fullName evidence="12">dITP/XTP pyrophosphatase</fullName>
        <ecNumber evidence="11">3.6.1.66</ecNumber>
    </recommendedName>
    <alternativeName>
        <fullName evidence="13">Non-canonical purine NTP pyrophosphatase</fullName>
    </alternativeName>
    <alternativeName>
        <fullName evidence="14">Non-standard purine NTP pyrophosphatase</fullName>
    </alternativeName>
    <alternativeName>
        <fullName evidence="16">Nucleoside-triphosphate diphosphatase</fullName>
    </alternativeName>
    <alternativeName>
        <fullName evidence="15">Nucleoside-triphosphate pyrophosphatase</fullName>
    </alternativeName>
</protein>
<dbReference type="SUPFAM" id="SSF52972">
    <property type="entry name" value="ITPase-like"/>
    <property type="match status" value="1"/>
</dbReference>
<dbReference type="GO" id="GO:0035870">
    <property type="term" value="F:dITP diphosphatase activity"/>
    <property type="evidence" value="ECO:0007669"/>
    <property type="project" value="UniProtKB-ARBA"/>
</dbReference>
<dbReference type="PANTHER" id="PTHR11067">
    <property type="entry name" value="INOSINE TRIPHOSPHATE PYROPHOSPHATASE/HAM1 PROTEIN"/>
    <property type="match status" value="1"/>
</dbReference>
<dbReference type="GO" id="GO:0036222">
    <property type="term" value="F:XTP diphosphatase activity"/>
    <property type="evidence" value="ECO:0007669"/>
    <property type="project" value="UniProtKB-ARBA"/>
</dbReference>
<comment type="caution">
    <text evidence="18">The sequence shown here is derived from an EMBL/GenBank/DDBJ whole genome shotgun (WGS) entry which is preliminary data.</text>
</comment>
<sequence length="194" mass="21932">MKKIVIATHNKGKLEEYRSYLTPLDYEVVGLSDLGISAKSPETGESYFEIAEGKAFFYSKFTKLPTVAEDSGLEIHALANFPGTESDRWLQGTSRQKNLAIIQKMASISDRQAVFKVVIVYKHKKRLVTFTGEMRGEIAAKPEGVMGFGYDPIFYVPQLKRTLAQATQFEKNQLSFRGQAMQKLASYLTRYKPE</sequence>
<dbReference type="Proteomes" id="UP000177588">
    <property type="component" value="Unassembled WGS sequence"/>
</dbReference>
<dbReference type="Gene3D" id="3.90.950.10">
    <property type="match status" value="1"/>
</dbReference>
<dbReference type="GO" id="GO:0009117">
    <property type="term" value="P:nucleotide metabolic process"/>
    <property type="evidence" value="ECO:0007669"/>
    <property type="project" value="UniProtKB-KW"/>
</dbReference>
<keyword evidence="6 17" id="KW-0378">Hydrolase</keyword>
<comment type="subunit">
    <text evidence="3">Homodimer.</text>
</comment>
<dbReference type="FunFam" id="3.90.950.10:FF:000001">
    <property type="entry name" value="dITP/XTP pyrophosphatase"/>
    <property type="match status" value="1"/>
</dbReference>
<gene>
    <name evidence="18" type="ORF">A2Z24_01110</name>
</gene>
<reference evidence="18 19" key="1">
    <citation type="journal article" date="2016" name="Nat. Commun.">
        <title>Thousands of microbial genomes shed light on interconnected biogeochemical processes in an aquifer system.</title>
        <authorList>
            <person name="Anantharaman K."/>
            <person name="Brown C.T."/>
            <person name="Hug L.A."/>
            <person name="Sharon I."/>
            <person name="Castelle C.J."/>
            <person name="Probst A.J."/>
            <person name="Thomas B.C."/>
            <person name="Singh A."/>
            <person name="Wilkins M.J."/>
            <person name="Karaoz U."/>
            <person name="Brodie E.L."/>
            <person name="Williams K.H."/>
            <person name="Hubbard S.S."/>
            <person name="Banfield J.F."/>
        </authorList>
    </citation>
    <scope>NUCLEOTIDE SEQUENCE [LARGE SCALE GENOMIC DNA]</scope>
</reference>
<dbReference type="GO" id="GO:0009146">
    <property type="term" value="P:purine nucleoside triphosphate catabolic process"/>
    <property type="evidence" value="ECO:0007669"/>
    <property type="project" value="UniProtKB-ARBA"/>
</dbReference>
<comment type="catalytic activity">
    <reaction evidence="9">
        <text>dITP + H2O = dIMP + diphosphate + H(+)</text>
        <dbReference type="Rhea" id="RHEA:28342"/>
        <dbReference type="ChEBI" id="CHEBI:15377"/>
        <dbReference type="ChEBI" id="CHEBI:15378"/>
        <dbReference type="ChEBI" id="CHEBI:33019"/>
        <dbReference type="ChEBI" id="CHEBI:61194"/>
        <dbReference type="ChEBI" id="CHEBI:61382"/>
        <dbReference type="EC" id="3.6.1.66"/>
    </reaction>
</comment>
<dbReference type="GO" id="GO:0000166">
    <property type="term" value="F:nucleotide binding"/>
    <property type="evidence" value="ECO:0007669"/>
    <property type="project" value="UniProtKB-KW"/>
</dbReference>
<dbReference type="AlphaFoldDB" id="A0A1G1WF96"/>
<comment type="cofactor">
    <cofactor evidence="1">
        <name>Mg(2+)</name>
        <dbReference type="ChEBI" id="CHEBI:18420"/>
    </cofactor>
</comment>
<proteinExistence type="inferred from homology"/>
<evidence type="ECO:0000256" key="12">
    <source>
        <dbReference type="ARBA" id="ARBA00071289"/>
    </source>
</evidence>
<evidence type="ECO:0000256" key="14">
    <source>
        <dbReference type="ARBA" id="ARBA00078805"/>
    </source>
</evidence>
<evidence type="ECO:0000256" key="7">
    <source>
        <dbReference type="ARBA" id="ARBA00022842"/>
    </source>
</evidence>
<evidence type="ECO:0000256" key="5">
    <source>
        <dbReference type="ARBA" id="ARBA00022741"/>
    </source>
</evidence>
<dbReference type="Pfam" id="PF01725">
    <property type="entry name" value="Ham1p_like"/>
    <property type="match status" value="1"/>
</dbReference>
<evidence type="ECO:0000256" key="16">
    <source>
        <dbReference type="ARBA" id="ARBA00083635"/>
    </source>
</evidence>
<evidence type="ECO:0000256" key="8">
    <source>
        <dbReference type="ARBA" id="ARBA00023080"/>
    </source>
</evidence>
<keyword evidence="4" id="KW-0479">Metal-binding</keyword>
<dbReference type="GO" id="GO:0005829">
    <property type="term" value="C:cytosol"/>
    <property type="evidence" value="ECO:0007669"/>
    <property type="project" value="TreeGrafter"/>
</dbReference>
<evidence type="ECO:0000256" key="9">
    <source>
        <dbReference type="ARBA" id="ARBA00051875"/>
    </source>
</evidence>
<name>A0A1G1WF96_9BACT</name>
<evidence type="ECO:0000256" key="11">
    <source>
        <dbReference type="ARBA" id="ARBA00066468"/>
    </source>
</evidence>
<dbReference type="InterPro" id="IPR029001">
    <property type="entry name" value="ITPase-like_fam"/>
</dbReference>
<organism evidence="18 19">
    <name type="scientific">Candidatus Woykebacteria bacterium RBG_16_44_10</name>
    <dbReference type="NCBI Taxonomy" id="1802597"/>
    <lineage>
        <taxon>Bacteria</taxon>
        <taxon>Candidatus Woykeibacteriota</taxon>
    </lineage>
</organism>
<evidence type="ECO:0000256" key="13">
    <source>
        <dbReference type="ARBA" id="ARBA00075987"/>
    </source>
</evidence>
<evidence type="ECO:0000313" key="18">
    <source>
        <dbReference type="EMBL" id="OGY26365.1"/>
    </source>
</evidence>
<evidence type="ECO:0000256" key="17">
    <source>
        <dbReference type="RuleBase" id="RU003781"/>
    </source>
</evidence>
<evidence type="ECO:0000256" key="1">
    <source>
        <dbReference type="ARBA" id="ARBA00001946"/>
    </source>
</evidence>
<dbReference type="GO" id="GO:0036220">
    <property type="term" value="F:ITP diphosphatase activity"/>
    <property type="evidence" value="ECO:0007669"/>
    <property type="project" value="UniProtKB-EC"/>
</dbReference>
<dbReference type="STRING" id="1802597.A2Z24_01110"/>
<dbReference type="InterPro" id="IPR002637">
    <property type="entry name" value="RdgB/HAM1"/>
</dbReference>
<evidence type="ECO:0000256" key="4">
    <source>
        <dbReference type="ARBA" id="ARBA00022723"/>
    </source>
</evidence>
<evidence type="ECO:0000256" key="3">
    <source>
        <dbReference type="ARBA" id="ARBA00011738"/>
    </source>
</evidence>
<evidence type="ECO:0000313" key="19">
    <source>
        <dbReference type="Proteomes" id="UP000177588"/>
    </source>
</evidence>
<keyword evidence="8" id="KW-0546">Nucleotide metabolism</keyword>
<dbReference type="EMBL" id="MHCT01000008">
    <property type="protein sequence ID" value="OGY26365.1"/>
    <property type="molecule type" value="Genomic_DNA"/>
</dbReference>
<evidence type="ECO:0000256" key="15">
    <source>
        <dbReference type="ARBA" id="ARBA00083186"/>
    </source>
</evidence>
<comment type="catalytic activity">
    <reaction evidence="10">
        <text>XTP + H2O = XMP + diphosphate + H(+)</text>
        <dbReference type="Rhea" id="RHEA:28610"/>
        <dbReference type="ChEBI" id="CHEBI:15377"/>
        <dbReference type="ChEBI" id="CHEBI:15378"/>
        <dbReference type="ChEBI" id="CHEBI:33019"/>
        <dbReference type="ChEBI" id="CHEBI:57464"/>
        <dbReference type="ChEBI" id="CHEBI:61314"/>
        <dbReference type="EC" id="3.6.1.66"/>
    </reaction>
</comment>
<evidence type="ECO:0000256" key="2">
    <source>
        <dbReference type="ARBA" id="ARBA00008023"/>
    </source>
</evidence>
<dbReference type="PANTHER" id="PTHR11067:SF9">
    <property type="entry name" value="INOSINE TRIPHOSPHATE PYROPHOSPHATASE"/>
    <property type="match status" value="1"/>
</dbReference>
<dbReference type="EC" id="3.6.1.66" evidence="11"/>
<dbReference type="GO" id="GO:0046872">
    <property type="term" value="F:metal ion binding"/>
    <property type="evidence" value="ECO:0007669"/>
    <property type="project" value="UniProtKB-KW"/>
</dbReference>
<evidence type="ECO:0000256" key="10">
    <source>
        <dbReference type="ARBA" id="ARBA00052017"/>
    </source>
</evidence>
<evidence type="ECO:0000256" key="6">
    <source>
        <dbReference type="ARBA" id="ARBA00022801"/>
    </source>
</evidence>
<dbReference type="NCBIfam" id="TIGR00042">
    <property type="entry name" value="RdgB/HAM1 family non-canonical purine NTP pyrophosphatase"/>
    <property type="match status" value="1"/>
</dbReference>
<keyword evidence="7" id="KW-0460">Magnesium</keyword>
<comment type="similarity">
    <text evidence="2 17">Belongs to the HAM1 NTPase family.</text>
</comment>
<accession>A0A1G1WF96</accession>